<evidence type="ECO:0000259" key="1">
    <source>
        <dbReference type="SMART" id="SM00933"/>
    </source>
</evidence>
<reference evidence="3" key="1">
    <citation type="journal article" date="2019" name="Int. J. Syst. Evol. Microbiol.">
        <title>The Global Catalogue of Microorganisms (GCM) 10K type strain sequencing project: providing services to taxonomists for standard genome sequencing and annotation.</title>
        <authorList>
            <consortium name="The Broad Institute Genomics Platform"/>
            <consortium name="The Broad Institute Genome Sequencing Center for Infectious Disease"/>
            <person name="Wu L."/>
            <person name="Ma J."/>
        </authorList>
    </citation>
    <scope>NUCLEOTIDE SEQUENCE [LARGE SCALE GENOMIC DNA]</scope>
    <source>
        <strain evidence="3">IBRC-M 10813</strain>
    </source>
</reference>
<feature type="domain" description="NurA" evidence="1">
    <location>
        <begin position="61"/>
        <end position="289"/>
    </location>
</feature>
<comment type="caution">
    <text evidence="2">The sequence shown here is derived from an EMBL/GenBank/DDBJ whole genome shotgun (WGS) entry which is preliminary data.</text>
</comment>
<keyword evidence="3" id="KW-1185">Reference proteome</keyword>
<gene>
    <name evidence="2" type="ORF">ACFOUO_01910</name>
</gene>
<protein>
    <submittedName>
        <fullName evidence="2">DNA double-strand break repair nuclease NurA</fullName>
    </submittedName>
</protein>
<accession>A0ABV8J9K7</accession>
<evidence type="ECO:0000313" key="2">
    <source>
        <dbReference type="EMBL" id="MFC4075561.1"/>
    </source>
</evidence>
<name>A0ABV8J9K7_9BACL</name>
<sequence length="320" mass="35724">MLPVSLDLKQKLQETNRELRRMYPPEVFDREKIREGLKEIGAFSPIEKWADDGLRDWLAGGTLVGVDGSVNSTPGSYPHTLSVFQALAKGTRGEEYWAADLYTPLLDAEEEEEIAEGRLAREAKHRGSLLASLEIGAAMEAISRWRPRVVMMDGSLLHFLIDDAAMWEKLASTAIEKGVLLVGVSEEIGTKSLARRLFPGQSTYSDRDLLFGALRSGEAYLSPEMNPAGTGLWKAILSSSRNPQPVGIDGLAAQEEFRDDLIRLVHTLTPAQGRGVPLWLDIVDKEVRVTDALVHAMVEQYIDPDLRHRLLHPKRKERHL</sequence>
<organism evidence="2 3">
    <name type="scientific">Salinithrix halophila</name>
    <dbReference type="NCBI Taxonomy" id="1485204"/>
    <lineage>
        <taxon>Bacteria</taxon>
        <taxon>Bacillati</taxon>
        <taxon>Bacillota</taxon>
        <taxon>Bacilli</taxon>
        <taxon>Bacillales</taxon>
        <taxon>Thermoactinomycetaceae</taxon>
        <taxon>Salinithrix</taxon>
    </lineage>
</organism>
<dbReference type="EMBL" id="JBHSAP010000004">
    <property type="protein sequence ID" value="MFC4075561.1"/>
    <property type="molecule type" value="Genomic_DNA"/>
</dbReference>
<dbReference type="RefSeq" id="WP_380701587.1">
    <property type="nucleotide sequence ID" value="NZ_JBHSAP010000004.1"/>
</dbReference>
<dbReference type="Pfam" id="PF09376">
    <property type="entry name" value="NurA"/>
    <property type="match status" value="1"/>
</dbReference>
<dbReference type="InterPro" id="IPR018977">
    <property type="entry name" value="NurA_domain"/>
</dbReference>
<dbReference type="Proteomes" id="UP001595843">
    <property type="component" value="Unassembled WGS sequence"/>
</dbReference>
<dbReference type="SMART" id="SM00933">
    <property type="entry name" value="NurA"/>
    <property type="match status" value="1"/>
</dbReference>
<evidence type="ECO:0000313" key="3">
    <source>
        <dbReference type="Proteomes" id="UP001595843"/>
    </source>
</evidence>
<proteinExistence type="predicted"/>